<dbReference type="Gene3D" id="3.20.20.150">
    <property type="entry name" value="Divalent-metal-dependent TIM barrel enzymes"/>
    <property type="match status" value="1"/>
</dbReference>
<dbReference type="InterPro" id="IPR013022">
    <property type="entry name" value="Xyl_isomerase-like_TIM-brl"/>
</dbReference>
<feature type="domain" description="Xylose isomerase-like TIM barrel" evidence="2">
    <location>
        <begin position="71"/>
        <end position="277"/>
    </location>
</feature>
<organism evidence="3 4">
    <name type="scientific">Chitinophaga parva</name>
    <dbReference type="NCBI Taxonomy" id="2169414"/>
    <lineage>
        <taxon>Bacteria</taxon>
        <taxon>Pseudomonadati</taxon>
        <taxon>Bacteroidota</taxon>
        <taxon>Chitinophagia</taxon>
        <taxon>Chitinophagales</taxon>
        <taxon>Chitinophagaceae</taxon>
        <taxon>Chitinophaga</taxon>
    </lineage>
</organism>
<keyword evidence="3" id="KW-0378">Hydrolase</keyword>
<dbReference type="PANTHER" id="PTHR12110">
    <property type="entry name" value="HYDROXYPYRUVATE ISOMERASE"/>
    <property type="match status" value="1"/>
</dbReference>
<dbReference type="GO" id="GO:0004519">
    <property type="term" value="F:endonuclease activity"/>
    <property type="evidence" value="ECO:0007669"/>
    <property type="project" value="UniProtKB-KW"/>
</dbReference>
<dbReference type="AlphaFoldDB" id="A0A2T7BMV2"/>
<evidence type="ECO:0000313" key="3">
    <source>
        <dbReference type="EMBL" id="PUZ29002.1"/>
    </source>
</evidence>
<feature type="chain" id="PRO_5015487449" evidence="1">
    <location>
        <begin position="24"/>
        <end position="300"/>
    </location>
</feature>
<dbReference type="RefSeq" id="WP_108685641.1">
    <property type="nucleotide sequence ID" value="NZ_QCYK01000001.1"/>
</dbReference>
<proteinExistence type="predicted"/>
<keyword evidence="1" id="KW-0732">Signal</keyword>
<dbReference type="InterPro" id="IPR036237">
    <property type="entry name" value="Xyl_isomerase-like_sf"/>
</dbReference>
<gene>
    <name evidence="3" type="ORF">DCC81_05905</name>
</gene>
<dbReference type="SUPFAM" id="SSF51658">
    <property type="entry name" value="Xylose isomerase-like"/>
    <property type="match status" value="1"/>
</dbReference>
<feature type="signal peptide" evidence="1">
    <location>
        <begin position="1"/>
        <end position="23"/>
    </location>
</feature>
<evidence type="ECO:0000259" key="2">
    <source>
        <dbReference type="Pfam" id="PF01261"/>
    </source>
</evidence>
<dbReference type="EMBL" id="QCYK01000001">
    <property type="protein sequence ID" value="PUZ29002.1"/>
    <property type="molecule type" value="Genomic_DNA"/>
</dbReference>
<protein>
    <submittedName>
        <fullName evidence="3">Endonuclease</fullName>
    </submittedName>
</protein>
<keyword evidence="3" id="KW-0540">Nuclease</keyword>
<comment type="caution">
    <text evidence="3">The sequence shown here is derived from an EMBL/GenBank/DDBJ whole genome shotgun (WGS) entry which is preliminary data.</text>
</comment>
<keyword evidence="4" id="KW-1185">Reference proteome</keyword>
<sequence length="300" mass="32644">MHKVSRYLLGVLCAASVSVSLPACNNGNSTKTATDSTSTATDSSSATAGVPYKLGIQMWTFMKFSFTDALDKVDSAGIKNIEAFWGQDLGGGMKGKFGGDMTADEKSKVKDLLARKGISIVAMGVIVPKDKAEWIKAFELAKYFGLSYITSEPIKSQWGMVDSLAGVYGIKVAIHDHPKPNVYWHPDSVLAAIQGHPNIGACADVGHWARNGLDPVECLKKLDGHIYGAHLKDIVKFNDTQAADTVVGKGVINFPPIFAELKRQHFTGMVSIEHESNWMHNLGDVIEIKKYFDEHTSNLK</sequence>
<keyword evidence="3" id="KW-0255">Endonuclease</keyword>
<name>A0A2T7BMV2_9BACT</name>
<reference evidence="3 4" key="1">
    <citation type="submission" date="2018-04" db="EMBL/GenBank/DDBJ databases">
        <title>Chitinophaga fuyangensis sp. nov., isolated from soil in a chemical factory.</title>
        <authorList>
            <person name="Chen K."/>
        </authorList>
    </citation>
    <scope>NUCLEOTIDE SEQUENCE [LARGE SCALE GENOMIC DNA]</scope>
    <source>
        <strain evidence="3 4">LY-1</strain>
    </source>
</reference>
<accession>A0A2T7BMV2</accession>
<dbReference type="OrthoDB" id="1121759at2"/>
<dbReference type="Pfam" id="PF01261">
    <property type="entry name" value="AP_endonuc_2"/>
    <property type="match status" value="1"/>
</dbReference>
<dbReference type="InterPro" id="IPR050312">
    <property type="entry name" value="IolE/XylAMocC-like"/>
</dbReference>
<dbReference type="PANTHER" id="PTHR12110:SF41">
    <property type="entry name" value="INOSOSE DEHYDRATASE"/>
    <property type="match status" value="1"/>
</dbReference>
<evidence type="ECO:0000313" key="4">
    <source>
        <dbReference type="Proteomes" id="UP000244450"/>
    </source>
</evidence>
<evidence type="ECO:0000256" key="1">
    <source>
        <dbReference type="SAM" id="SignalP"/>
    </source>
</evidence>
<dbReference type="Proteomes" id="UP000244450">
    <property type="component" value="Unassembled WGS sequence"/>
</dbReference>